<protein>
    <recommendedName>
        <fullName evidence="2">HORMA domain-containing protein</fullName>
    </recommendedName>
</protein>
<sequence length="245" mass="27406">MDSNLFNIEPLHVAIDVGHAVLDGQTLALLVTDFIKFTLFMREQITAPYGEISAVVYKELLRRSQGETGCRSSLMNRHIKFISESEALFASLVTLFNDIRVSRLQIILGSSLSSFTEAFDIEFPRCRVPGINGGTMNKESDAVSRLFLRQLINRFADTYPSNSIRCTLFVLALCDRDHCPKDFSPRHNICVRPKKNATCAHIKFSGLDIVTQTDSQDANPMDISSDLLWFQSDVSVGSLRGVKIP</sequence>
<reference evidence="1" key="1">
    <citation type="submission" date="2015-04" db="EMBL/GenBank/DDBJ databases">
        <title>The genome sequence of the plant pathogenic Rhizarian Plasmodiophora brassicae reveals insights in its biotrophic life cycle and the origin of chitin synthesis.</title>
        <authorList>
            <person name="Schwelm A."/>
            <person name="Fogelqvist J."/>
            <person name="Knaust A."/>
            <person name="Julke S."/>
            <person name="Lilja T."/>
            <person name="Dhandapani V."/>
            <person name="Bonilla-Rosso G."/>
            <person name="Karlsson M."/>
            <person name="Shevchenko A."/>
            <person name="Choi S.R."/>
            <person name="Kim H.G."/>
            <person name="Park J.Y."/>
            <person name="Lim Y.P."/>
            <person name="Ludwig-Muller J."/>
            <person name="Dixelius C."/>
        </authorList>
    </citation>
    <scope>NUCLEOTIDE SEQUENCE</scope>
    <source>
        <tissue evidence="1">Potato root galls</tissue>
    </source>
</reference>
<dbReference type="GO" id="GO:0005634">
    <property type="term" value="C:nucleus"/>
    <property type="evidence" value="ECO:0007669"/>
    <property type="project" value="InterPro"/>
</dbReference>
<evidence type="ECO:0000313" key="1">
    <source>
        <dbReference type="EMBL" id="CRZ09701.1"/>
    </source>
</evidence>
<name>A0A0H5R7A9_9EUKA</name>
<proteinExistence type="predicted"/>
<organism evidence="1">
    <name type="scientific">Spongospora subterranea</name>
    <dbReference type="NCBI Taxonomy" id="70186"/>
    <lineage>
        <taxon>Eukaryota</taxon>
        <taxon>Sar</taxon>
        <taxon>Rhizaria</taxon>
        <taxon>Endomyxa</taxon>
        <taxon>Phytomyxea</taxon>
        <taxon>Plasmodiophorida</taxon>
        <taxon>Plasmodiophoridae</taxon>
        <taxon>Spongospora</taxon>
    </lineage>
</organism>
<dbReference type="GO" id="GO:0007096">
    <property type="term" value="P:regulation of exit from mitosis"/>
    <property type="evidence" value="ECO:0007669"/>
    <property type="project" value="InterPro"/>
</dbReference>
<dbReference type="PANTHER" id="PTHR15681:SF1">
    <property type="entry name" value="MAD2L1-BINDING PROTEIN"/>
    <property type="match status" value="1"/>
</dbReference>
<dbReference type="EMBL" id="HACM01009259">
    <property type="protein sequence ID" value="CRZ09701.1"/>
    <property type="molecule type" value="Transcribed_RNA"/>
</dbReference>
<dbReference type="AlphaFoldDB" id="A0A0H5R7A9"/>
<dbReference type="PANTHER" id="PTHR15681">
    <property type="entry name" value="MAD2L1-BINDING PROTEIN"/>
    <property type="match status" value="1"/>
</dbReference>
<evidence type="ECO:0008006" key="2">
    <source>
        <dbReference type="Google" id="ProtNLM"/>
    </source>
</evidence>
<accession>A0A0H5R7A9</accession>
<dbReference type="InterPro" id="IPR053729">
    <property type="entry name" value="MAD2L1BP_domain_sf"/>
</dbReference>
<dbReference type="Gene3D" id="3.30.900.20">
    <property type="match status" value="1"/>
</dbReference>
<dbReference type="InterPro" id="IPR009511">
    <property type="entry name" value="MAD1/Cdc20-bound-Mad2-bd"/>
</dbReference>